<dbReference type="EMBL" id="QZEI01000009">
    <property type="protein sequence ID" value="RLV60976.1"/>
    <property type="molecule type" value="Genomic_DNA"/>
</dbReference>
<dbReference type="Proteomes" id="UP000281474">
    <property type="component" value="Unassembled WGS sequence"/>
</dbReference>
<accession>A0A3L8PZT9</accession>
<protein>
    <submittedName>
        <fullName evidence="1">Uncharacterized protein</fullName>
    </submittedName>
</protein>
<evidence type="ECO:0000313" key="1">
    <source>
        <dbReference type="EMBL" id="RLV60976.1"/>
    </source>
</evidence>
<gene>
    <name evidence="1" type="ORF">D5018_03805</name>
</gene>
<keyword evidence="2" id="KW-1185">Reference proteome</keyword>
<dbReference type="AlphaFoldDB" id="A0A3L8PZT9"/>
<organism evidence="1 2">
    <name type="scientific">Parashewanella curva</name>
    <dbReference type="NCBI Taxonomy" id="2338552"/>
    <lineage>
        <taxon>Bacteria</taxon>
        <taxon>Pseudomonadati</taxon>
        <taxon>Pseudomonadota</taxon>
        <taxon>Gammaproteobacteria</taxon>
        <taxon>Alteromonadales</taxon>
        <taxon>Shewanellaceae</taxon>
        <taxon>Parashewanella</taxon>
    </lineage>
</organism>
<dbReference type="RefSeq" id="WP_121837661.1">
    <property type="nucleotide sequence ID" value="NZ_ML014758.1"/>
</dbReference>
<name>A0A3L8PZT9_9GAMM</name>
<evidence type="ECO:0000313" key="2">
    <source>
        <dbReference type="Proteomes" id="UP000281474"/>
    </source>
</evidence>
<reference evidence="1 2" key="1">
    <citation type="submission" date="2018-09" db="EMBL/GenBank/DDBJ databases">
        <title>Phylogeny of the Shewanellaceae, and recommendation for two new genera, Pseudoshewanella and Parashewanella.</title>
        <authorList>
            <person name="Wang G."/>
        </authorList>
    </citation>
    <scope>NUCLEOTIDE SEQUENCE [LARGE SCALE GENOMIC DNA]</scope>
    <source>
        <strain evidence="1 2">C51</strain>
    </source>
</reference>
<proteinExistence type="predicted"/>
<sequence>MYAIFLLGMVILFFIAIRATSKEIKSVNTRIDNKANLDCEFGAAFIRVALKHYDLREGDPNQVNIDVVKLQKEEDKLIRNYLKRLEQQQTSSVSSISSYSIKS</sequence>
<comment type="caution">
    <text evidence="1">The sequence shown here is derived from an EMBL/GenBank/DDBJ whole genome shotgun (WGS) entry which is preliminary data.</text>
</comment>